<feature type="compositionally biased region" description="Basic and acidic residues" evidence="1">
    <location>
        <begin position="26"/>
        <end position="38"/>
    </location>
</feature>
<proteinExistence type="predicted"/>
<dbReference type="RefSeq" id="WP_345061259.1">
    <property type="nucleotide sequence ID" value="NZ_BAABEX010000007.1"/>
</dbReference>
<reference evidence="3" key="1">
    <citation type="journal article" date="2019" name="Int. J. Syst. Evol. Microbiol.">
        <title>The Global Catalogue of Microorganisms (GCM) 10K type strain sequencing project: providing services to taxonomists for standard genome sequencing and annotation.</title>
        <authorList>
            <consortium name="The Broad Institute Genomics Platform"/>
            <consortium name="The Broad Institute Genome Sequencing Center for Infectious Disease"/>
            <person name="Wu L."/>
            <person name="Ma J."/>
        </authorList>
    </citation>
    <scope>NUCLEOTIDE SEQUENCE [LARGE SCALE GENOMIC DNA]</scope>
    <source>
        <strain evidence="3">JCM 31890</strain>
    </source>
</reference>
<gene>
    <name evidence="2" type="ORF">GCM10023090_07280</name>
</gene>
<dbReference type="Proteomes" id="UP001501788">
    <property type="component" value="Unassembled WGS sequence"/>
</dbReference>
<keyword evidence="3" id="KW-1185">Reference proteome</keyword>
<evidence type="ECO:0000313" key="3">
    <source>
        <dbReference type="Proteomes" id="UP001501788"/>
    </source>
</evidence>
<accession>A0ABP8L0S0</accession>
<evidence type="ECO:0000313" key="2">
    <source>
        <dbReference type="EMBL" id="GAA4420131.1"/>
    </source>
</evidence>
<comment type="caution">
    <text evidence="2">The sequence shown here is derived from an EMBL/GenBank/DDBJ whole genome shotgun (WGS) entry which is preliminary data.</text>
</comment>
<feature type="region of interest" description="Disordered" evidence="1">
    <location>
        <begin position="1"/>
        <end position="76"/>
    </location>
</feature>
<name>A0ABP8L0S0_9BURK</name>
<sequence length="76" mass="8478">MTLKKAQDRRSGQDRRQAELGPPGSNERRTTIEPRQPEMVEIEVTEEELRALGFEPSAPSQPTQPPISPKIGTQTP</sequence>
<organism evidence="2 3">
    <name type="scientific">Acidovorax lacteus</name>
    <dbReference type="NCBI Taxonomy" id="1924988"/>
    <lineage>
        <taxon>Bacteria</taxon>
        <taxon>Pseudomonadati</taxon>
        <taxon>Pseudomonadota</taxon>
        <taxon>Betaproteobacteria</taxon>
        <taxon>Burkholderiales</taxon>
        <taxon>Comamonadaceae</taxon>
        <taxon>Acidovorax</taxon>
    </lineage>
</organism>
<evidence type="ECO:0000256" key="1">
    <source>
        <dbReference type="SAM" id="MobiDB-lite"/>
    </source>
</evidence>
<protein>
    <submittedName>
        <fullName evidence="2">Uncharacterized protein</fullName>
    </submittedName>
</protein>
<feature type="compositionally biased region" description="Basic and acidic residues" evidence="1">
    <location>
        <begin position="1"/>
        <end position="18"/>
    </location>
</feature>
<dbReference type="EMBL" id="BAABEX010000007">
    <property type="protein sequence ID" value="GAA4420131.1"/>
    <property type="molecule type" value="Genomic_DNA"/>
</dbReference>